<proteinExistence type="predicted"/>
<organism evidence="3 4">
    <name type="scientific">Caballeronia pedi</name>
    <dbReference type="NCBI Taxonomy" id="1777141"/>
    <lineage>
        <taxon>Bacteria</taxon>
        <taxon>Pseudomonadati</taxon>
        <taxon>Pseudomonadota</taxon>
        <taxon>Betaproteobacteria</taxon>
        <taxon>Burkholderiales</taxon>
        <taxon>Burkholderiaceae</taxon>
        <taxon>Caballeronia</taxon>
    </lineage>
</organism>
<protein>
    <recommendedName>
        <fullName evidence="5">Lipoprotein</fullName>
    </recommendedName>
</protein>
<dbReference type="Proteomes" id="UP000054911">
    <property type="component" value="Unassembled WGS sequence"/>
</dbReference>
<sequence>MMHPHMNWLVRASLLNMLLSLGACTFVYIEGDHNAVSDTGGHGGGVQLPTRTEVSHPESPLQQIIPPQH</sequence>
<keyword evidence="4" id="KW-1185">Reference proteome</keyword>
<feature type="transmembrane region" description="Helical" evidence="2">
    <location>
        <begin position="12"/>
        <end position="29"/>
    </location>
</feature>
<evidence type="ECO:0000313" key="4">
    <source>
        <dbReference type="Proteomes" id="UP000054911"/>
    </source>
</evidence>
<gene>
    <name evidence="3" type="ORF">AWB80_04421</name>
</gene>
<dbReference type="AlphaFoldDB" id="A0A158C3C9"/>
<keyword evidence="2" id="KW-0812">Transmembrane</keyword>
<feature type="region of interest" description="Disordered" evidence="1">
    <location>
        <begin position="38"/>
        <end position="69"/>
    </location>
</feature>
<evidence type="ECO:0000256" key="2">
    <source>
        <dbReference type="SAM" id="Phobius"/>
    </source>
</evidence>
<reference evidence="3" key="1">
    <citation type="submission" date="2016-01" db="EMBL/GenBank/DDBJ databases">
        <authorList>
            <person name="Peeters C."/>
        </authorList>
    </citation>
    <scope>NUCLEOTIDE SEQUENCE [LARGE SCALE GENOMIC DNA]</scope>
    <source>
        <strain evidence="3">LMG 29323</strain>
    </source>
</reference>
<accession>A0A158C3C9</accession>
<evidence type="ECO:0000313" key="3">
    <source>
        <dbReference type="EMBL" id="SAK76057.1"/>
    </source>
</evidence>
<dbReference type="STRING" id="1777141.AWB80_04421"/>
<evidence type="ECO:0008006" key="5">
    <source>
        <dbReference type="Google" id="ProtNLM"/>
    </source>
</evidence>
<keyword evidence="2" id="KW-0472">Membrane</keyword>
<keyword evidence="2" id="KW-1133">Transmembrane helix</keyword>
<name>A0A158C3C9_9BURK</name>
<dbReference type="EMBL" id="FCOE02000015">
    <property type="protein sequence ID" value="SAK76057.1"/>
    <property type="molecule type" value="Genomic_DNA"/>
</dbReference>
<comment type="caution">
    <text evidence="3">The sequence shown here is derived from an EMBL/GenBank/DDBJ whole genome shotgun (WGS) entry which is preliminary data.</text>
</comment>
<evidence type="ECO:0000256" key="1">
    <source>
        <dbReference type="SAM" id="MobiDB-lite"/>
    </source>
</evidence>